<dbReference type="SUPFAM" id="SSF48452">
    <property type="entry name" value="TPR-like"/>
    <property type="match status" value="1"/>
</dbReference>
<gene>
    <name evidence="1" type="ORF">HDF16_003395</name>
</gene>
<evidence type="ECO:0000313" key="2">
    <source>
        <dbReference type="Proteomes" id="UP000540989"/>
    </source>
</evidence>
<sequence>MELRQVSMKLHQKMGRVFSTVSSMLLAIFTAAPPGQLPAQSTTPIVDHSQGLDQGYFDMYNVNFPAAHKVFQQWLAQHPDDGLAAASDAAAYLFGEFDRLHIIDVQLFADQSRFDNRSRLTPDAAVRKSFDDRTNQAEKLADAALQRNPKDARAFYTKTLVYGMRSDYALMIDKKDLAALSLTKQASAFAKQALAIDPHMYDAYLASGVENYMLSLKPAAVRWILGITGASTDKEQGIKLLTLTANQGHYLAPFARMMLAVAAIRDGNPQQARSILTTLMKQYPGNTLYERQLARIH</sequence>
<accession>A0A7W8E4M2</accession>
<dbReference type="InterPro" id="IPR011990">
    <property type="entry name" value="TPR-like_helical_dom_sf"/>
</dbReference>
<evidence type="ECO:0000313" key="1">
    <source>
        <dbReference type="EMBL" id="MBB5058681.1"/>
    </source>
</evidence>
<protein>
    <submittedName>
        <fullName evidence="1">Tetratricopeptide (TPR) repeat protein</fullName>
    </submittedName>
</protein>
<proteinExistence type="predicted"/>
<dbReference type="Gene3D" id="1.25.40.10">
    <property type="entry name" value="Tetratricopeptide repeat domain"/>
    <property type="match status" value="1"/>
</dbReference>
<dbReference type="Proteomes" id="UP000540989">
    <property type="component" value="Unassembled WGS sequence"/>
</dbReference>
<organism evidence="1 2">
    <name type="scientific">Granulicella aggregans</name>
    <dbReference type="NCBI Taxonomy" id="474949"/>
    <lineage>
        <taxon>Bacteria</taxon>
        <taxon>Pseudomonadati</taxon>
        <taxon>Acidobacteriota</taxon>
        <taxon>Terriglobia</taxon>
        <taxon>Terriglobales</taxon>
        <taxon>Acidobacteriaceae</taxon>
        <taxon>Granulicella</taxon>
    </lineage>
</organism>
<keyword evidence="2" id="KW-1185">Reference proteome</keyword>
<comment type="caution">
    <text evidence="1">The sequence shown here is derived from an EMBL/GenBank/DDBJ whole genome shotgun (WGS) entry which is preliminary data.</text>
</comment>
<dbReference type="AlphaFoldDB" id="A0A7W8E4M2"/>
<name>A0A7W8E4M2_9BACT</name>
<reference evidence="1 2" key="1">
    <citation type="submission" date="2020-08" db="EMBL/GenBank/DDBJ databases">
        <title>Genomic Encyclopedia of Type Strains, Phase IV (KMG-V): Genome sequencing to study the core and pangenomes of soil and plant-associated prokaryotes.</title>
        <authorList>
            <person name="Whitman W."/>
        </authorList>
    </citation>
    <scope>NUCLEOTIDE SEQUENCE [LARGE SCALE GENOMIC DNA]</scope>
    <source>
        <strain evidence="1 2">M8UP14</strain>
    </source>
</reference>
<dbReference type="EMBL" id="JACHIP010000004">
    <property type="protein sequence ID" value="MBB5058681.1"/>
    <property type="molecule type" value="Genomic_DNA"/>
</dbReference>